<evidence type="ECO:0000256" key="1">
    <source>
        <dbReference type="SAM" id="Phobius"/>
    </source>
</evidence>
<accession>A0A9P6CJP4</accession>
<evidence type="ECO:0000313" key="3">
    <source>
        <dbReference type="Proteomes" id="UP000807353"/>
    </source>
</evidence>
<sequence>MNVSLKDSLGVLPRSNAKDMWHMGMYPPVLMDVWIYFHLIANTILLPILVTTFFMSKKVRRHSTLVNLCITWIFSGIFSLLLFFAGKHRGDEPGSTLCIIQTSLLYGITPMWAVAILMLLYYMLVALHDDISSLGRGITIFMLSAPYIAQCSFTIATLILAWNNTELVNRHRRFFYCSLNNNGLAMGMWLFTLTIGLGILVLGVALGSTLYRNWRALRKVGQKSGVEVQLFVRVLIFVAYIAFGMFAITISIFDPHNLMPDLYAATIGAAVFLLFGTQPDVLRVWCFWRRSTPVMPCCFCSWKKKQMMGQFDEEKGYDRNIVQRPATVLIIEHR</sequence>
<feature type="transmembrane region" description="Helical" evidence="1">
    <location>
        <begin position="33"/>
        <end position="53"/>
    </location>
</feature>
<feature type="transmembrane region" description="Helical" evidence="1">
    <location>
        <begin position="262"/>
        <end position="282"/>
    </location>
</feature>
<dbReference type="AlphaFoldDB" id="A0A9P6CJP4"/>
<name>A0A9P6CJP4_9AGAR</name>
<protein>
    <submittedName>
        <fullName evidence="2">Uncharacterized protein</fullName>
    </submittedName>
</protein>
<feature type="transmembrane region" description="Helical" evidence="1">
    <location>
        <begin position="104"/>
        <end position="127"/>
    </location>
</feature>
<dbReference type="Proteomes" id="UP000807353">
    <property type="component" value="Unassembled WGS sequence"/>
</dbReference>
<organism evidence="2 3">
    <name type="scientific">Collybia nuda</name>
    <dbReference type="NCBI Taxonomy" id="64659"/>
    <lineage>
        <taxon>Eukaryota</taxon>
        <taxon>Fungi</taxon>
        <taxon>Dikarya</taxon>
        <taxon>Basidiomycota</taxon>
        <taxon>Agaricomycotina</taxon>
        <taxon>Agaricomycetes</taxon>
        <taxon>Agaricomycetidae</taxon>
        <taxon>Agaricales</taxon>
        <taxon>Tricholomatineae</taxon>
        <taxon>Clitocybaceae</taxon>
        <taxon>Collybia</taxon>
    </lineage>
</organism>
<feature type="transmembrane region" description="Helical" evidence="1">
    <location>
        <begin position="188"/>
        <end position="210"/>
    </location>
</feature>
<keyword evidence="3" id="KW-1185">Reference proteome</keyword>
<keyword evidence="1" id="KW-1133">Transmembrane helix</keyword>
<feature type="transmembrane region" description="Helical" evidence="1">
    <location>
        <begin position="139"/>
        <end position="162"/>
    </location>
</feature>
<dbReference type="EMBL" id="MU150266">
    <property type="protein sequence ID" value="KAF9463059.1"/>
    <property type="molecule type" value="Genomic_DNA"/>
</dbReference>
<reference evidence="2" key="1">
    <citation type="submission" date="2020-11" db="EMBL/GenBank/DDBJ databases">
        <authorList>
            <consortium name="DOE Joint Genome Institute"/>
            <person name="Ahrendt S."/>
            <person name="Riley R."/>
            <person name="Andreopoulos W."/>
            <person name="Labutti K."/>
            <person name="Pangilinan J."/>
            <person name="Ruiz-Duenas F.J."/>
            <person name="Barrasa J.M."/>
            <person name="Sanchez-Garcia M."/>
            <person name="Camarero S."/>
            <person name="Miyauchi S."/>
            <person name="Serrano A."/>
            <person name="Linde D."/>
            <person name="Babiker R."/>
            <person name="Drula E."/>
            <person name="Ayuso-Fernandez I."/>
            <person name="Pacheco R."/>
            <person name="Padilla G."/>
            <person name="Ferreira P."/>
            <person name="Barriuso J."/>
            <person name="Kellner H."/>
            <person name="Castanera R."/>
            <person name="Alfaro M."/>
            <person name="Ramirez L."/>
            <person name="Pisabarro A.G."/>
            <person name="Kuo A."/>
            <person name="Tritt A."/>
            <person name="Lipzen A."/>
            <person name="He G."/>
            <person name="Yan M."/>
            <person name="Ng V."/>
            <person name="Cullen D."/>
            <person name="Martin F."/>
            <person name="Rosso M.-N."/>
            <person name="Henrissat B."/>
            <person name="Hibbett D."/>
            <person name="Martinez A.T."/>
            <person name="Grigoriev I.V."/>
        </authorList>
    </citation>
    <scope>NUCLEOTIDE SEQUENCE</scope>
    <source>
        <strain evidence="2">CBS 247.69</strain>
    </source>
</reference>
<comment type="caution">
    <text evidence="2">The sequence shown here is derived from an EMBL/GenBank/DDBJ whole genome shotgun (WGS) entry which is preliminary data.</text>
</comment>
<keyword evidence="1" id="KW-0472">Membrane</keyword>
<evidence type="ECO:0000313" key="2">
    <source>
        <dbReference type="EMBL" id="KAF9463059.1"/>
    </source>
</evidence>
<gene>
    <name evidence="2" type="ORF">BDZ94DRAFT_1322140</name>
</gene>
<feature type="transmembrane region" description="Helical" evidence="1">
    <location>
        <begin position="230"/>
        <end position="250"/>
    </location>
</feature>
<feature type="transmembrane region" description="Helical" evidence="1">
    <location>
        <begin position="65"/>
        <end position="84"/>
    </location>
</feature>
<proteinExistence type="predicted"/>
<keyword evidence="1" id="KW-0812">Transmembrane</keyword>
<dbReference type="OrthoDB" id="3232296at2759"/>